<organism evidence="2 3">
    <name type="scientific">Microvirga tunisiensis</name>
    <dbReference type="NCBI Taxonomy" id="2108360"/>
    <lineage>
        <taxon>Bacteria</taxon>
        <taxon>Pseudomonadati</taxon>
        <taxon>Pseudomonadota</taxon>
        <taxon>Alphaproteobacteria</taxon>
        <taxon>Hyphomicrobiales</taxon>
        <taxon>Methylobacteriaceae</taxon>
        <taxon>Microvirga</taxon>
    </lineage>
</organism>
<reference evidence="2 3" key="1">
    <citation type="journal article" date="2019" name="Syst. Appl. Microbiol.">
        <title>Microvirga tunisiensis sp. nov., a root nodule symbiotic bacterium isolated from Lupinus micranthus and L. luteus grown in Northern Tunisia.</title>
        <authorList>
            <person name="Msaddak A."/>
            <person name="Rejili M."/>
            <person name="Duran D."/>
            <person name="Mars M."/>
            <person name="Palacios J.M."/>
            <person name="Ruiz-Argueso T."/>
            <person name="Rey L."/>
            <person name="Imperial J."/>
        </authorList>
    </citation>
    <scope>NUCLEOTIDE SEQUENCE [LARGE SCALE GENOMIC DNA]</scope>
    <source>
        <strain evidence="2 3">Lmie10</strain>
    </source>
</reference>
<feature type="signal peptide" evidence="1">
    <location>
        <begin position="1"/>
        <end position="32"/>
    </location>
</feature>
<feature type="chain" id="PRO_5030135537" description="Periplasmic protein-like protein" evidence="1">
    <location>
        <begin position="33"/>
        <end position="411"/>
    </location>
</feature>
<comment type="caution">
    <text evidence="2">The sequence shown here is derived from an EMBL/GenBank/DDBJ whole genome shotgun (WGS) entry which is preliminary data.</text>
</comment>
<keyword evidence="3" id="KW-1185">Reference proteome</keyword>
<dbReference type="AlphaFoldDB" id="A0A5N7MLH1"/>
<sequence length="411" mass="45211">MNLTTLPRFVWIIPAVLLFLTLAFAPVAPAQAQWNDGERFDYDLSKPMVFLEAYNGGNCNGCEWIVAEGTITPDTPGKFDAFLKEKGISYRAIVTFNSPGGNLIAGVKLGEAIRARNFLTSVGKTVGLIRGGMVYTGEEDTTPATKPAGICASACSYAFLGGTTRFGIGEKIGVHQFYDKKASDTPLEKTASSIDRSADQLLSGLLLEYVIRMGVRPHLVTLASSIAPWEEMRWLIDAEMRELRVDNSETTYTPISVEPFGKAGSYVETVSESVFGTYTHRIYCRGRSKIPHVAFVVDVKRNENLGHSLDMYRKIASGIAINLKSGQVERRFNADQAGFSTIDRNELVRVTFSVAVQGASMSDFQMADEVRVEDGGKVQFTRMDDNETAWLSFKLQGDRRKLGIASRSCAE</sequence>
<evidence type="ECO:0008006" key="4">
    <source>
        <dbReference type="Google" id="ProtNLM"/>
    </source>
</evidence>
<evidence type="ECO:0000313" key="3">
    <source>
        <dbReference type="Proteomes" id="UP000403266"/>
    </source>
</evidence>
<dbReference type="EMBL" id="VOSK01000111">
    <property type="protein sequence ID" value="MPR27865.1"/>
    <property type="molecule type" value="Genomic_DNA"/>
</dbReference>
<accession>A0A5N7MLH1</accession>
<dbReference type="OrthoDB" id="5936191at2"/>
<evidence type="ECO:0000256" key="1">
    <source>
        <dbReference type="SAM" id="SignalP"/>
    </source>
</evidence>
<dbReference type="Proteomes" id="UP000403266">
    <property type="component" value="Unassembled WGS sequence"/>
</dbReference>
<keyword evidence="1" id="KW-0732">Signal</keyword>
<evidence type="ECO:0000313" key="2">
    <source>
        <dbReference type="EMBL" id="MPR27865.1"/>
    </source>
</evidence>
<name>A0A5N7MLH1_9HYPH</name>
<gene>
    <name evidence="2" type="ORF">FS320_22520</name>
</gene>
<proteinExistence type="predicted"/>
<protein>
    <recommendedName>
        <fullName evidence="4">Periplasmic protein-like protein</fullName>
    </recommendedName>
</protein>
<dbReference type="RefSeq" id="WP_152714177.1">
    <property type="nucleotide sequence ID" value="NZ_VOSJ01000112.1"/>
</dbReference>